<dbReference type="GO" id="GO:0004674">
    <property type="term" value="F:protein serine/threonine kinase activity"/>
    <property type="evidence" value="ECO:0007669"/>
    <property type="project" value="UniProtKB-KW"/>
</dbReference>
<evidence type="ECO:0000256" key="19">
    <source>
        <dbReference type="ARBA" id="ARBA00023319"/>
    </source>
</evidence>
<dbReference type="Pfam" id="PF18362">
    <property type="entry name" value="THB"/>
    <property type="match status" value="1"/>
</dbReference>
<dbReference type="GO" id="GO:0046872">
    <property type="term" value="F:metal ion binding"/>
    <property type="evidence" value="ECO:0007669"/>
    <property type="project" value="UniProtKB-KW"/>
</dbReference>
<evidence type="ECO:0000256" key="1">
    <source>
        <dbReference type="ARBA" id="ARBA00001946"/>
    </source>
</evidence>
<dbReference type="FunFam" id="2.60.40.10:FF:001350">
    <property type="entry name" value="titin isoform X1"/>
    <property type="match status" value="1"/>
</dbReference>
<keyword evidence="18" id="KW-0539">Nucleus</keyword>
<dbReference type="InterPro" id="IPR036116">
    <property type="entry name" value="FN3_sf"/>
</dbReference>
<dbReference type="SUPFAM" id="SSF49265">
    <property type="entry name" value="Fibronectin type III"/>
    <property type="match status" value="8"/>
</dbReference>
<evidence type="ECO:0000256" key="18">
    <source>
        <dbReference type="ARBA" id="ARBA00023242"/>
    </source>
</evidence>
<dbReference type="InterPro" id="IPR050964">
    <property type="entry name" value="Striated_Muscle_Regulatory"/>
</dbReference>
<feature type="compositionally biased region" description="Basic and acidic residues" evidence="22">
    <location>
        <begin position="407"/>
        <end position="459"/>
    </location>
</feature>
<keyword evidence="15" id="KW-0460">Magnesium</keyword>
<feature type="domain" description="Ig-like" evidence="23">
    <location>
        <begin position="2386"/>
        <end position="2470"/>
    </location>
</feature>
<dbReference type="FunFam" id="2.60.40.10:FF:001272">
    <property type="entry name" value="titin isoform X1"/>
    <property type="match status" value="1"/>
</dbReference>
<keyword evidence="26" id="KW-1185">Reference proteome</keyword>
<feature type="domain" description="Fibronectin type-III" evidence="24">
    <location>
        <begin position="3350"/>
        <end position="3443"/>
    </location>
</feature>
<dbReference type="InterPro" id="IPR013098">
    <property type="entry name" value="Ig_I-set"/>
</dbReference>
<dbReference type="FunFam" id="2.60.40.10:FF:000811">
    <property type="entry name" value="Titin a"/>
    <property type="match status" value="1"/>
</dbReference>
<keyword evidence="19" id="KW-0393">Immunoglobulin domain</keyword>
<keyword evidence="7" id="KW-0723">Serine/threonine-protein kinase</keyword>
<dbReference type="CDD" id="cd00063">
    <property type="entry name" value="FN3"/>
    <property type="match status" value="14"/>
</dbReference>
<feature type="domain" description="Ig-like" evidence="23">
    <location>
        <begin position="38"/>
        <end position="134"/>
    </location>
</feature>
<feature type="region of interest" description="Disordered" evidence="22">
    <location>
        <begin position="4141"/>
        <end position="4163"/>
    </location>
</feature>
<feature type="domain" description="Ig-like" evidence="23">
    <location>
        <begin position="1935"/>
        <end position="2020"/>
    </location>
</feature>
<dbReference type="InterPro" id="IPR003961">
    <property type="entry name" value="FN3_dom"/>
</dbReference>
<keyword evidence="10" id="KW-0479">Metal-binding</keyword>
<feature type="domain" description="Fibronectin type-III" evidence="24">
    <location>
        <begin position="4401"/>
        <end position="4496"/>
    </location>
</feature>
<evidence type="ECO:0000256" key="4">
    <source>
        <dbReference type="ARBA" id="ARBA00006692"/>
    </source>
</evidence>
<dbReference type="FunFam" id="2.60.40.10:FF:000050">
    <property type="entry name" value="Titin isoform B"/>
    <property type="match status" value="10"/>
</dbReference>
<evidence type="ECO:0000256" key="5">
    <source>
        <dbReference type="ARBA" id="ARBA00012513"/>
    </source>
</evidence>
<keyword evidence="17" id="KW-1015">Disulfide bond</keyword>
<dbReference type="GO" id="GO:0005524">
    <property type="term" value="F:ATP binding"/>
    <property type="evidence" value="ECO:0007669"/>
    <property type="project" value="UniProtKB-KW"/>
</dbReference>
<name>A0A4Z2CI05_9TELE</name>
<evidence type="ECO:0000256" key="8">
    <source>
        <dbReference type="ARBA" id="ARBA00022553"/>
    </source>
</evidence>
<feature type="domain" description="Ig-like" evidence="23">
    <location>
        <begin position="1572"/>
        <end position="1652"/>
    </location>
</feature>
<dbReference type="FunFam" id="2.60.40.10:FF:000148">
    <property type="entry name" value="titin isoform X1"/>
    <property type="match status" value="6"/>
</dbReference>
<evidence type="ECO:0000256" key="20">
    <source>
        <dbReference type="ARBA" id="ARBA00047899"/>
    </source>
</evidence>
<evidence type="ECO:0000256" key="7">
    <source>
        <dbReference type="ARBA" id="ARBA00022527"/>
    </source>
</evidence>
<feature type="domain" description="Fibronectin type-III" evidence="24">
    <location>
        <begin position="2756"/>
        <end position="2851"/>
    </location>
</feature>
<feature type="region of interest" description="Disordered" evidence="22">
    <location>
        <begin position="4285"/>
        <end position="4343"/>
    </location>
</feature>
<dbReference type="FunFam" id="2.60.40.10:FF:000003">
    <property type="entry name" value="Titin isoform E"/>
    <property type="match status" value="3"/>
</dbReference>
<comment type="cofactor">
    <cofactor evidence="1">
        <name>Mg(2+)</name>
        <dbReference type="ChEBI" id="CHEBI:18420"/>
    </cofactor>
</comment>
<evidence type="ECO:0000313" key="25">
    <source>
        <dbReference type="EMBL" id="TNN03714.1"/>
    </source>
</evidence>
<accession>A0A4Z2CI05</accession>
<evidence type="ECO:0000256" key="22">
    <source>
        <dbReference type="SAM" id="MobiDB-lite"/>
    </source>
</evidence>
<comment type="subcellular location">
    <subcellularLocation>
        <location evidence="3">Cytoplasm</location>
    </subcellularLocation>
    <subcellularLocation>
        <location evidence="2">Nucleus</location>
    </subcellularLocation>
</comment>
<feature type="domain" description="Ig-like" evidence="23">
    <location>
        <begin position="3252"/>
        <end position="3343"/>
    </location>
</feature>
<dbReference type="FunFam" id="2.60.40.10:FF:001342">
    <property type="entry name" value="titin isoform X1"/>
    <property type="match status" value="1"/>
</dbReference>
<feature type="compositionally biased region" description="Basic and acidic residues" evidence="22">
    <location>
        <begin position="469"/>
        <end position="478"/>
    </location>
</feature>
<feature type="domain" description="Ig-like" evidence="23">
    <location>
        <begin position="678"/>
        <end position="764"/>
    </location>
</feature>
<dbReference type="InterPro" id="IPR013783">
    <property type="entry name" value="Ig-like_fold"/>
</dbReference>
<feature type="domain" description="Ig-like" evidence="23">
    <location>
        <begin position="765"/>
        <end position="863"/>
    </location>
</feature>
<dbReference type="Pfam" id="PF07679">
    <property type="entry name" value="I-set"/>
    <property type="match status" value="23"/>
</dbReference>
<keyword evidence="12" id="KW-0547">Nucleotide-binding</keyword>
<feature type="domain" description="Fibronectin type-III" evidence="24">
    <location>
        <begin position="2656"/>
        <end position="2750"/>
    </location>
</feature>
<feature type="domain" description="Ig-like" evidence="23">
    <location>
        <begin position="244"/>
        <end position="316"/>
    </location>
</feature>
<dbReference type="SMART" id="SM00408">
    <property type="entry name" value="IGc2"/>
    <property type="match status" value="17"/>
</dbReference>
<feature type="domain" description="Ig-like" evidence="23">
    <location>
        <begin position="1214"/>
        <end position="1306"/>
    </location>
</feature>
<keyword evidence="11" id="KW-0677">Repeat</keyword>
<dbReference type="FunFam" id="2.60.40.10:FF:000127">
    <property type="entry name" value="titin isoform X1"/>
    <property type="match status" value="2"/>
</dbReference>
<evidence type="ECO:0000256" key="17">
    <source>
        <dbReference type="ARBA" id="ARBA00023157"/>
    </source>
</evidence>
<comment type="catalytic activity">
    <reaction evidence="21">
        <text>L-seryl-[protein] + ATP = O-phospho-L-seryl-[protein] + ADP + H(+)</text>
        <dbReference type="Rhea" id="RHEA:17989"/>
        <dbReference type="Rhea" id="RHEA-COMP:9863"/>
        <dbReference type="Rhea" id="RHEA-COMP:11604"/>
        <dbReference type="ChEBI" id="CHEBI:15378"/>
        <dbReference type="ChEBI" id="CHEBI:29999"/>
        <dbReference type="ChEBI" id="CHEBI:30616"/>
        <dbReference type="ChEBI" id="CHEBI:83421"/>
        <dbReference type="ChEBI" id="CHEBI:456216"/>
        <dbReference type="EC" id="2.7.11.1"/>
    </reaction>
</comment>
<dbReference type="CDD" id="cd00096">
    <property type="entry name" value="Ig"/>
    <property type="match status" value="3"/>
</dbReference>
<feature type="domain" description="Fibronectin type-III" evidence="24">
    <location>
        <begin position="3851"/>
        <end position="3947"/>
    </location>
</feature>
<reference evidence="25 26" key="1">
    <citation type="submission" date="2019-04" db="EMBL/GenBank/DDBJ databases">
        <title>The sequence and de novo assembly of Takifugu bimaculatus genome using PacBio and Hi-C technologies.</title>
        <authorList>
            <person name="Xu P."/>
            <person name="Liu B."/>
            <person name="Zhou Z."/>
        </authorList>
    </citation>
    <scope>NUCLEOTIDE SEQUENCE [LARGE SCALE GENOMIC DNA]</scope>
    <source>
        <strain evidence="25">TB-2018</strain>
        <tissue evidence="25">Muscle</tissue>
    </source>
</reference>
<evidence type="ECO:0000256" key="9">
    <source>
        <dbReference type="ARBA" id="ARBA00022679"/>
    </source>
</evidence>
<dbReference type="PRINTS" id="PR00014">
    <property type="entry name" value="FNTYPEIII"/>
</dbReference>
<feature type="compositionally biased region" description="Basic and acidic residues" evidence="22">
    <location>
        <begin position="490"/>
        <end position="556"/>
    </location>
</feature>
<keyword evidence="13" id="KW-0418">Kinase</keyword>
<evidence type="ECO:0000256" key="21">
    <source>
        <dbReference type="ARBA" id="ARBA00048679"/>
    </source>
</evidence>
<evidence type="ECO:0000256" key="14">
    <source>
        <dbReference type="ARBA" id="ARBA00022840"/>
    </source>
</evidence>
<dbReference type="FunFam" id="2.60.40.10:FF:000214">
    <property type="entry name" value="titin isoform X1"/>
    <property type="match status" value="3"/>
</dbReference>
<keyword evidence="9" id="KW-0808">Transferase</keyword>
<dbReference type="InterPro" id="IPR003599">
    <property type="entry name" value="Ig_sub"/>
</dbReference>
<evidence type="ECO:0000256" key="15">
    <source>
        <dbReference type="ARBA" id="ARBA00022842"/>
    </source>
</evidence>
<dbReference type="SMART" id="SM00409">
    <property type="entry name" value="IG"/>
    <property type="match status" value="27"/>
</dbReference>
<dbReference type="InterPro" id="IPR040849">
    <property type="entry name" value="MyBP-C_THB"/>
</dbReference>
<proteinExistence type="inferred from homology"/>
<evidence type="ECO:0000256" key="2">
    <source>
        <dbReference type="ARBA" id="ARBA00004123"/>
    </source>
</evidence>
<dbReference type="FunFam" id="2.60.40.10:FF:000002">
    <property type="entry name" value="Titin a"/>
    <property type="match status" value="1"/>
</dbReference>
<feature type="domain" description="Ig-like" evidence="23">
    <location>
        <begin position="2296"/>
        <end position="2383"/>
    </location>
</feature>
<feature type="domain" description="Ig-like" evidence="23">
    <location>
        <begin position="1756"/>
        <end position="1842"/>
    </location>
</feature>
<comment type="caution">
    <text evidence="25">The sequence shown here is derived from an EMBL/GenBank/DDBJ whole genome shotgun (WGS) entry which is preliminary data.</text>
</comment>
<feature type="domain" description="Ig-like" evidence="23">
    <location>
        <begin position="2202"/>
        <end position="2292"/>
    </location>
</feature>
<sequence length="4520" mass="507148">MFVILQRNQEQLRHLLKLQLPLRQKNRTTCSSLKSPNPFVSQRKSVRLFIIMLHLLFTESTATFMAKVGGDPIPNVKWMKGKWRQITHGGRISVDQKGQEAKLEIREVTRSDSGQYRCVASNKHGEVECSSELHVEEKKETAVLDGDLRAKLKKTPSKQKSPKEEKDIDIIELLRNVDPKEYEKYARMYGITDYRGMLQAIEQLKREKAMESGRPELERVERQSEEDMARLVADLQKRMERTEPVTVLRDISDQSVFTNKEAEFQCEITINYPEIALSWYKGTQKLDSSDKYDISASGDRHLLKIRRCQASDQGNYRVVCGPHISSAKLVVMEAEVEKHLQDTSEIELAMVPLDVTDLSVQRPEVPSSVEIQESAEFYHYEEEQRATRVLVEETVVTKKVEMREGVPLEVEKKPEEKPAPPKKEPSPPKAAEPKKPVEEKIAKALVSEKKEVSPVKEPEDSAPLPPAKIPEEPKKDEPQVPAEPKTAAKPKPETKPAPKAEPEPKPKPKAEPEAKPKPKAEPEPKPKPKVEPEPEPKPRAEPEPKPKLVVEPEPKAKPILKPKPKTESEAKPTPAPKVEPEPKPAVKVEPESEAKPEPVKKLKTPPSKDETKGPVQAPGGVKKEGQPAEQVGRGRGRGLKPKQTPSPGEGRGRGLKPGGRGTPPPEDPFGGFKLKAVPLKFIKKLQDIVLQEAESIGSSAVFECEVSPSTAITSWMKDGGNLRESPKHKFTSDGKDRKLNIIDVQLSDTGEYTCVAKNAGKEISCTAKLIVEELPVKWIKELEEETSALKGQPIYMTGELNKERDVVWKKDGEILKKKAGKIQINIIGMQHAVTIQNSSEEDAGSYSCEVADQENVKTSTNVKVIEIIKDWIVKPLRDQHVKPKAAATFKCELFKDTPNWKWLKGENEIAPSDKVEIKKDGKELTLTIKNCQPDDIAEYSLEVEGRIYTAKLTLGEREAEILKPLASVEVTEKEDASFETEISEDDVAGEWKLKGEVLTRSPTCDIQMEGCVRKLTLKNCQVDQAGEVSYQALNAITSAMLNVKEIEMDFVVPLKDVTVPEKKQAKFECTITKDVAKVMWYRGDDIITTDQKYDIIDDGKKHILVINCCQFDDEDEYTVAVLGKTSAARLTVEGIRLKFISPLTDQTVKEGTTARFELELSHENIPVTWYKNDVKIHPSRTVLTHVDGKRHVLEMKEVTLDDTCQIKAEAKGIPSMANLTVIEGDAYFTVKLQDYTAVEKDKVLLDCELNKDVDVVWYHNEAEIKPSKTVAVKADGKRRTLLISKVADKDKGQYVCDCGTDKTSATLHIKARHIKVVRPMYGAEVFKGETARFEVELSEDDVHGQWRLNGEVLSPSADVEIVEDGPKHTLVLYNCRVPQTGEVGFTAANAKCSANLKVKEIPISFITPLTDVHVYEKDEARFELEVSREPTNFRWLKGSQELLNDEKFQLLVEGQRHILLIKSAKYEDEAKYIFEAEDKRTSGKLFIQGIRLEFIKPIKDVTVKERETAEFSVELSHEKIPVVWYKNQVRLHPSKVVHMSEDGKVHVLALKEVTIDDTSMIKVEAMGKSSEATLTVLEGDLYFTVKLQNYTAIEKDEVVLCCELSKAAGDVKWFKDGEEVFPSKNILIQSDGKKRMMVIKKAAKGSAGTYTCSCGTDKTTCELNIEEREIKVVRPLYSVEVTETETAKFETEISESDIHATWKLRGEALHPSADVEIKEEGTRHILILFNCKKDMAGGVDFLAANAKSSAQLRVKARVISLVRPLKDVTVTAGETATFDCELSYEGIAVEWFLGGTKLEPSDRVVLKAEDKVHSLTVRDVQLNEAGQVKLTAKDFQTEANLIVNEPPVEFTKPLEDQTVEEEATATLECEVSRANAEVVWFRDGQEIRKTKKYEMVVDGCKRALVIHGCTLDDSRTYTCAAEEFKTSCFLSVEPPHVEFTKPLHDVEVREKESARFECEVSREDMKVRWFRDGSEIRKGKKYEIIAQGRQHILIVHKSVFDDEAEYECDAKTSKSSGMLTVIEEEARFTKNLSNVEATETDNVKLICEVSKPDADVRWFKGEEELPEGGRYEHIVDGKRRILLIQGLKMADAGEYNCRLSPAIKTSGNLKMNELAAEFLSRPCSQEVVEGETADFTCTVSKETYEVKWFRGDQELEAGDKYQVVSDGKKRTLVIKNCELKDEGGFVVTIGETRASADLRVLEKMKIITPLKDTEATEGDEVVLNCEVNTDGAKAKWLQNGETLFESSKYVMVQRDNVFSLRIRAAQKGDEANFCISLTNQRGEQAQSSCSLTVKEESLRIIVPLEDIDTQEKKTVSFSCKVNRPNATLKWLKSGEEVPFSKRLVYRVDVDKHILTIKDCTLADEGEYTAIAGDSKSTAELIISEAPTDFSVHLKDQTITEFEDAEFICKLTKEKADVKWYKNGREIREGPRYTFERDGKMCILRIKECRPDDECEYACGVDDKRSRARLFVEEIPVEIIRPPQDVFEPPGSDVLFEVELNKDRVEVKWLRNNMPVVQGDKHQMMSEGKVHRLQVCEIRPRDQGEYRIIAKDKDAKAKLELAAVPQIKTTDQKYVTDVRKPVTMSVPYSAYPPAQADWLYDSQSLPKDNVYTSGDRTEYRLKDPHKSDEGRYKVVIKNKHGEGEAYISLDVIDVPGPVKNLQVVDTSDGEVSLTWEEPENDGGSKVTGYVVERRDVKRKTWTLVVDQAESPEYTVTGLQRDSLYLFRVCARNRVGHGPNVETDKPVQAKNKFDVPDAPLNVLVGDVSKFGCTVSWERPESDGGSPITSYIVELRDRTSVKWSPVHVTKADELSAIINDVIENKEYIFRVRAENKAGVGKPSAASQPVKIMDPIEPPSPPLNLAWQDQNKNSVQLTWETPLNNGGSMITGYIIERCEDGTDKWLRCNARLCPDLFYKVSGLKYGTKYNYRVFAENAAGISKPTNIIGPLLADDPHVGPTFDLSAFKDGLEVIVPTPLVIRVPISGYPTPVAKWTFGEKELTAADERVSLTTKSTFTELVVTPSVRPDKGTYALQLENDVASVSGEIDVNVIAAPSAPKDFKVLEVTRQHVHLSWEAPEHDGGSPLTGYQVEKRDMSRKTWVKVVTGIQDQEFTVTDVIEGKEYVFRVSACNKCGAGEPAYMDEPVNVSSPATIPDPPENLRWRDKSASSIFLTWEPPKYDGGSSIRGYNIDRCQRGTDKWEPCGDLVPETKFKVTGLIEGQWYAYRVRALNRLGASQPCKATDEIQAVDPKEPPEIQLDAKLLAGLTAKAGSKIELPAEVTGKPEPRVKWTKADLVLKPDDRISIDTKPGHSTVTIAKTKRDDSSTYIIEATNSCGRATATVDVNILDKPGPPAAFDISEITNDSCFLAWNPPRDDGGSRVTNYIVERRAADSEIWHRLSSTVKQTTYRAVGLVKFKEYIFRVFAENQFGVGTPAEHPSIIARYPFDTPGAPYNLQPSDVAKDSLTLSWYEPDEDGGSPITGYWVERYEPDHDKWIRCNKLPIKDTNYRVKGLATRKKYKFRVLAENLAGTGKPSKETDLILVKDPIDPPWPPGKPTVKDVAKTSCFLMWTKPEHDGGAKIDSYVVEMLKSGTVDWIRVVDNVSLLEHFLKGLMEKQEYSFRVRAVNVAGESEPSEPSDPVLCKERLNPPSAPRWLDVVNISRSSAELKWTVPERDGGSAITNYVVEKRDVRRKGWQAVDTTVKELKYTVAPLNEGSLYVFRVAAENAVGVGPFCELTDSVLAKDTFTTPGPPYALAVNAVTKRYVDLQWEAPKNDGGRPILRYSVEKKEKLGTRWVKCGKTSGPDCKYRVTDVIEGTEVQFQVSAENEAGVGHPSEPTEILTIEDPTGVPSPPVELHVTGAGRDFLSIAWKPPVRDGGCPIAGYHIEMCEAGTEKWMRVNSRPVKELKYRVEDGVVPEKEYILRVRAINSVGVSEPSDISENVFAKESDCNPTLDFQTLDLVVVETEKLHIPVPFRAVPSPRITWHKDGRELKADDRLSFRKEYTSCHLEVDSSLHADAGQYKVTLENKLGAASATINVKVIGLPGPCREILASEITKNSCKVSWDPPDYDGGSPVIHYVLQRREAGRRTYVNMMSGENKVSWTVKDLIPGGEYYFRVQAINKIGGGEFVELRNPVIAEDQKHAPDPPVDVETHNPTSSTTTLTWKPPMYDGGCKIMGYILEMQQKGDDKWERCNDFLVPVLSYTVRGLKEGKNYTFRVKAENAAGVSEPSRNTPFIKASDAVAFSPVSTVKRGYEICLDANISGSPYPQITWYWNNQVIRPEALRKRPERPLKKKVEKKEEKKEEGEDKMKEDKEKEEKKEGEEEKKKEEAAPEPEAEVEESDYPTINERLTINNRHRGVSSVLIKDSVRPDHGVYMVKVENDHGSASATCEVNVLDTPGPPVNFRFEEVRKNSVICKWDPPLDDGGSEILNYTLEKKDNSKLEIGWSSVTSTLRGCRYLVPKLIERKEYIFRVVAENKYGAGAPCISKPLIAKNPFWYSTTEQLRLETMTDQNSHLIWK</sequence>
<feature type="domain" description="Fibronectin type-III" evidence="24">
    <location>
        <begin position="3449"/>
        <end position="3544"/>
    </location>
</feature>
<dbReference type="InterPro" id="IPR007110">
    <property type="entry name" value="Ig-like_dom"/>
</dbReference>
<dbReference type="EC" id="2.7.11.1" evidence="5"/>
<comment type="similarity">
    <text evidence="4">Belongs to the protein kinase superfamily. CAMK Ser/Thr protein kinase family.</text>
</comment>
<dbReference type="GO" id="GO:0031672">
    <property type="term" value="C:A band"/>
    <property type="evidence" value="ECO:0007669"/>
    <property type="project" value="UniProtKB-ARBA"/>
</dbReference>
<dbReference type="PANTHER" id="PTHR13817:SF151">
    <property type="entry name" value="TITIN"/>
    <property type="match status" value="1"/>
</dbReference>
<feature type="domain" description="Ig-like" evidence="23">
    <location>
        <begin position="2026"/>
        <end position="2115"/>
    </location>
</feature>
<dbReference type="Pfam" id="PF00041">
    <property type="entry name" value="fn3"/>
    <property type="match status" value="14"/>
</dbReference>
<dbReference type="FunFam" id="2.60.40.10:FF:000012">
    <property type="entry name" value="titin isoform X1"/>
    <property type="match status" value="2"/>
</dbReference>
<dbReference type="FunFam" id="2.60.40.10:FF:000135">
    <property type="entry name" value="Titin a"/>
    <property type="match status" value="1"/>
</dbReference>
<dbReference type="GO" id="GO:0005634">
    <property type="term" value="C:nucleus"/>
    <property type="evidence" value="ECO:0007669"/>
    <property type="project" value="UniProtKB-SubCell"/>
</dbReference>
<comment type="catalytic activity">
    <reaction evidence="20">
        <text>L-threonyl-[protein] + ATP = O-phospho-L-threonyl-[protein] + ADP + H(+)</text>
        <dbReference type="Rhea" id="RHEA:46608"/>
        <dbReference type="Rhea" id="RHEA-COMP:11060"/>
        <dbReference type="Rhea" id="RHEA-COMP:11605"/>
        <dbReference type="ChEBI" id="CHEBI:15378"/>
        <dbReference type="ChEBI" id="CHEBI:30013"/>
        <dbReference type="ChEBI" id="CHEBI:30616"/>
        <dbReference type="ChEBI" id="CHEBI:61977"/>
        <dbReference type="ChEBI" id="CHEBI:456216"/>
        <dbReference type="EC" id="2.7.11.1"/>
    </reaction>
</comment>
<feature type="compositionally biased region" description="Acidic residues" evidence="22">
    <location>
        <begin position="4332"/>
        <end position="4343"/>
    </location>
</feature>
<evidence type="ECO:0000256" key="10">
    <source>
        <dbReference type="ARBA" id="ARBA00022723"/>
    </source>
</evidence>
<keyword evidence="6" id="KW-0963">Cytoplasm</keyword>
<feature type="region of interest" description="Disordered" evidence="22">
    <location>
        <begin position="407"/>
        <end position="671"/>
    </location>
</feature>
<feature type="domain" description="Fibronectin type-III" evidence="24">
    <location>
        <begin position="3647"/>
        <end position="3744"/>
    </location>
</feature>
<dbReference type="FunFam" id="2.60.40.10:FF:001284">
    <property type="entry name" value="Myomesin 2"/>
    <property type="match status" value="1"/>
</dbReference>
<evidence type="ECO:0000259" key="23">
    <source>
        <dbReference type="PROSITE" id="PS50835"/>
    </source>
</evidence>
<dbReference type="EMBL" id="SWLE01000001">
    <property type="protein sequence ID" value="TNN03714.1"/>
    <property type="molecule type" value="Genomic_DNA"/>
</dbReference>
<dbReference type="InterPro" id="IPR036179">
    <property type="entry name" value="Ig-like_dom_sf"/>
</dbReference>
<feature type="compositionally biased region" description="Basic and acidic residues" evidence="22">
    <location>
        <begin position="578"/>
        <end position="612"/>
    </location>
</feature>
<evidence type="ECO:0000256" key="6">
    <source>
        <dbReference type="ARBA" id="ARBA00022490"/>
    </source>
</evidence>
<keyword evidence="16" id="KW-0112">Calmodulin-binding</keyword>
<feature type="domain" description="Fibronectin type-III" evidence="24">
    <location>
        <begin position="3550"/>
        <end position="3644"/>
    </location>
</feature>
<dbReference type="FunFam" id="2.60.40.10:FF:000031">
    <property type="entry name" value="Myosin-binding protein C, slow type"/>
    <property type="match status" value="1"/>
</dbReference>
<feature type="domain" description="Fibronectin type-III" evidence="24">
    <location>
        <begin position="3750"/>
        <end position="3844"/>
    </location>
</feature>
<dbReference type="GO" id="GO:0005516">
    <property type="term" value="F:calmodulin binding"/>
    <property type="evidence" value="ECO:0007669"/>
    <property type="project" value="UniProtKB-KW"/>
</dbReference>
<keyword evidence="8" id="KW-0597">Phosphoprotein</keyword>
<feature type="domain" description="Fibronectin type-III" evidence="24">
    <location>
        <begin position="4046"/>
        <end position="4140"/>
    </location>
</feature>
<dbReference type="InterPro" id="IPR003598">
    <property type="entry name" value="Ig_sub2"/>
</dbReference>
<evidence type="ECO:0000256" key="11">
    <source>
        <dbReference type="ARBA" id="ARBA00022737"/>
    </source>
</evidence>
<feature type="domain" description="Fibronectin type-III" evidence="24">
    <location>
        <begin position="3154"/>
        <end position="3248"/>
    </location>
</feature>
<feature type="domain" description="Ig-like" evidence="23">
    <location>
        <begin position="2116"/>
        <end position="2199"/>
    </location>
</feature>
<dbReference type="PANTHER" id="PTHR13817">
    <property type="entry name" value="TITIN"/>
    <property type="match status" value="1"/>
</dbReference>
<evidence type="ECO:0000259" key="24">
    <source>
        <dbReference type="PROSITE" id="PS50853"/>
    </source>
</evidence>
<evidence type="ECO:0000256" key="3">
    <source>
        <dbReference type="ARBA" id="ARBA00004496"/>
    </source>
</evidence>
<evidence type="ECO:0000313" key="26">
    <source>
        <dbReference type="Proteomes" id="UP000516260"/>
    </source>
</evidence>
<dbReference type="FunFam" id="2.60.40.10:FF:001344">
    <property type="entry name" value="titin isoform X1"/>
    <property type="match status" value="1"/>
</dbReference>
<evidence type="ECO:0000256" key="12">
    <source>
        <dbReference type="ARBA" id="ARBA00022741"/>
    </source>
</evidence>
<dbReference type="Proteomes" id="UP000516260">
    <property type="component" value="Chromosome 1"/>
</dbReference>
<feature type="compositionally biased region" description="Basic and acidic residues" evidence="22">
    <location>
        <begin position="4297"/>
        <end position="4331"/>
    </location>
</feature>
<dbReference type="Gene3D" id="2.60.40.10">
    <property type="entry name" value="Immunoglobulins"/>
    <property type="match status" value="42"/>
</dbReference>
<evidence type="ECO:0000256" key="13">
    <source>
        <dbReference type="ARBA" id="ARBA00022777"/>
    </source>
</evidence>
<dbReference type="PROSITE" id="PS50835">
    <property type="entry name" value="IG_LIKE"/>
    <property type="match status" value="15"/>
</dbReference>
<dbReference type="SMART" id="SM00060">
    <property type="entry name" value="FN3"/>
    <property type="match status" value="14"/>
</dbReference>
<feature type="domain" description="Fibronectin type-III" evidence="24">
    <location>
        <begin position="4146"/>
        <end position="4241"/>
    </location>
</feature>
<dbReference type="FunFam" id="2.60.40.10:FF:000160">
    <property type="entry name" value="Titin a"/>
    <property type="match status" value="1"/>
</dbReference>
<keyword evidence="14" id="KW-0067">ATP-binding</keyword>
<dbReference type="FunFam" id="2.60.40.10:FF:001434">
    <property type="entry name" value="titin isoform X1"/>
    <property type="match status" value="1"/>
</dbReference>
<dbReference type="FunFam" id="2.60.40.10:FF:001459">
    <property type="entry name" value="Titin a"/>
    <property type="match status" value="1"/>
</dbReference>
<gene>
    <name evidence="25" type="ORF">fugu_000743</name>
</gene>
<dbReference type="PROSITE" id="PS50853">
    <property type="entry name" value="FN3"/>
    <property type="match status" value="14"/>
</dbReference>
<feature type="domain" description="Fibronectin type-III" evidence="24">
    <location>
        <begin position="3054"/>
        <end position="3149"/>
    </location>
</feature>
<evidence type="ECO:0000256" key="16">
    <source>
        <dbReference type="ARBA" id="ARBA00022860"/>
    </source>
</evidence>
<feature type="domain" description="Fibronectin type-III" evidence="24">
    <location>
        <begin position="2857"/>
        <end position="2952"/>
    </location>
</feature>
<protein>
    <recommendedName>
        <fullName evidence="5">non-specific serine/threonine protein kinase</fullName>
        <ecNumber evidence="5">2.7.11.1</ecNumber>
    </recommendedName>
</protein>
<dbReference type="SUPFAM" id="SSF48726">
    <property type="entry name" value="Immunoglobulin"/>
    <property type="match status" value="28"/>
</dbReference>
<feature type="domain" description="Ig-like" evidence="23">
    <location>
        <begin position="1846"/>
        <end position="1931"/>
    </location>
</feature>
<organism evidence="25 26">
    <name type="scientific">Takifugu bimaculatus</name>
    <dbReference type="NCBI Taxonomy" id="433685"/>
    <lineage>
        <taxon>Eukaryota</taxon>
        <taxon>Metazoa</taxon>
        <taxon>Chordata</taxon>
        <taxon>Craniata</taxon>
        <taxon>Vertebrata</taxon>
        <taxon>Euteleostomi</taxon>
        <taxon>Actinopterygii</taxon>
        <taxon>Neopterygii</taxon>
        <taxon>Teleostei</taxon>
        <taxon>Neoteleostei</taxon>
        <taxon>Acanthomorphata</taxon>
        <taxon>Eupercaria</taxon>
        <taxon>Tetraodontiformes</taxon>
        <taxon>Tetradontoidea</taxon>
        <taxon>Tetraodontidae</taxon>
        <taxon>Takifugu</taxon>
    </lineage>
</organism>